<keyword evidence="5 9" id="KW-0812">Transmembrane</keyword>
<feature type="transmembrane region" description="Helical" evidence="9">
    <location>
        <begin position="141"/>
        <end position="159"/>
    </location>
</feature>
<dbReference type="GO" id="GO:0009103">
    <property type="term" value="P:lipopolysaccharide biosynthetic process"/>
    <property type="evidence" value="ECO:0007669"/>
    <property type="project" value="UniProtKB-ARBA"/>
</dbReference>
<feature type="transmembrane region" description="Helical" evidence="9">
    <location>
        <begin position="117"/>
        <end position="135"/>
    </location>
</feature>
<gene>
    <name evidence="10" type="ORF">FHS44_005397</name>
</gene>
<evidence type="ECO:0000256" key="6">
    <source>
        <dbReference type="ARBA" id="ARBA00022989"/>
    </source>
</evidence>
<keyword evidence="2" id="KW-1003">Cell membrane</keyword>
<feature type="transmembrane region" description="Helical" evidence="9">
    <location>
        <begin position="83"/>
        <end position="108"/>
    </location>
</feature>
<evidence type="ECO:0008006" key="12">
    <source>
        <dbReference type="Google" id="ProtNLM"/>
    </source>
</evidence>
<feature type="transmembrane region" description="Helical" evidence="9">
    <location>
        <begin position="171"/>
        <end position="198"/>
    </location>
</feature>
<keyword evidence="3" id="KW-0328">Glycosyltransferase</keyword>
<organism evidence="10 11">
    <name type="scientific">Streptosporangium saharense</name>
    <dbReference type="NCBI Taxonomy" id="1706840"/>
    <lineage>
        <taxon>Bacteria</taxon>
        <taxon>Bacillati</taxon>
        <taxon>Actinomycetota</taxon>
        <taxon>Actinomycetes</taxon>
        <taxon>Streptosporangiales</taxon>
        <taxon>Streptosporangiaceae</taxon>
        <taxon>Streptosporangium</taxon>
    </lineage>
</organism>
<dbReference type="Proteomes" id="UP000552644">
    <property type="component" value="Unassembled WGS sequence"/>
</dbReference>
<evidence type="ECO:0000256" key="8">
    <source>
        <dbReference type="SAM" id="MobiDB-lite"/>
    </source>
</evidence>
<dbReference type="GO" id="GO:0016763">
    <property type="term" value="F:pentosyltransferase activity"/>
    <property type="evidence" value="ECO:0007669"/>
    <property type="project" value="TreeGrafter"/>
</dbReference>
<feature type="transmembrane region" description="Helical" evidence="9">
    <location>
        <begin position="596"/>
        <end position="618"/>
    </location>
</feature>
<dbReference type="RefSeq" id="WP_184719374.1">
    <property type="nucleotide sequence ID" value="NZ_JACHJP010000006.1"/>
</dbReference>
<dbReference type="InterPro" id="IPR050297">
    <property type="entry name" value="LipidA_mod_glycosyltrf_83"/>
</dbReference>
<name>A0A7W7VQF3_9ACTN</name>
<feature type="region of interest" description="Disordered" evidence="8">
    <location>
        <begin position="525"/>
        <end position="591"/>
    </location>
</feature>
<feature type="transmembrane region" description="Helical" evidence="9">
    <location>
        <begin position="498"/>
        <end position="520"/>
    </location>
</feature>
<accession>A0A7W7VQF3</accession>
<keyword evidence="7 9" id="KW-0472">Membrane</keyword>
<evidence type="ECO:0000256" key="7">
    <source>
        <dbReference type="ARBA" id="ARBA00023136"/>
    </source>
</evidence>
<comment type="subcellular location">
    <subcellularLocation>
        <location evidence="1">Cell membrane</location>
        <topology evidence="1">Multi-pass membrane protein</topology>
    </subcellularLocation>
</comment>
<sequence>MKVVSPEGKNGRVRPWTPSPGRHRLFLTVLLVAVALRVLTVMGYPPVVWFEDSFDYVGVAERPQPYAVRPSGYPLLLWLLRPLHSFAAVAILQHLMGLATGVTVYALVRRRAPGARAGWAVLAAAPVLLDAYQIFFEHTVLSDVPFTFLVVTAVAVVLWSPGITPGRAATAGLLLAVATLTRSIGLVLLPLLAAHLLLTRPHPAPPTTTRLPTTRPGTGRFPSARLLGARLVPARLLTGRLSTTHPLPTARPGTGRFPSVRLLADRLLGTRAGAQTPATPLRPAPATRPGARALLTTLLAVTAAVAVPLGGYAVWYGTWHGTPSLNGGSGVWLWARTMPFADCRRIRPPEEEAVLCPPQPVGSRPASPYFIWSDWSPLRRVPGHPVGTRADLFQPEIDGLAGSLARRAITAQPLDYLRLVGTDLRRTLNWRRGPVPGATPVVYNRYVFPNAEGPLPDEVRIPGGSIGEDLLSYGRERPTTRVVEPAAGVMRAYQSFGFLPGPLFGALSAVALLVCATHLIPRPRIPRQRTSDARTPNPGTPNPQNSDARTSNSVAQPTTSRSSPAQTVNPPAPDTQHTDTRPPGDRSPDPRVRRRAALAGALPLAMAFALIVGPVAVTAYDSRYWLPAIPLLCLAPALTLAERHSRTTPGDNP</sequence>
<evidence type="ECO:0000256" key="5">
    <source>
        <dbReference type="ARBA" id="ARBA00022692"/>
    </source>
</evidence>
<keyword evidence="11" id="KW-1185">Reference proteome</keyword>
<dbReference type="PANTHER" id="PTHR33908:SF11">
    <property type="entry name" value="MEMBRANE PROTEIN"/>
    <property type="match status" value="1"/>
</dbReference>
<evidence type="ECO:0000256" key="9">
    <source>
        <dbReference type="SAM" id="Phobius"/>
    </source>
</evidence>
<dbReference type="GO" id="GO:0005886">
    <property type="term" value="C:plasma membrane"/>
    <property type="evidence" value="ECO:0007669"/>
    <property type="project" value="UniProtKB-SubCell"/>
</dbReference>
<evidence type="ECO:0000313" key="10">
    <source>
        <dbReference type="EMBL" id="MBB4918270.1"/>
    </source>
</evidence>
<reference evidence="10 11" key="1">
    <citation type="submission" date="2020-08" db="EMBL/GenBank/DDBJ databases">
        <title>Genomic Encyclopedia of Type Strains, Phase III (KMG-III): the genomes of soil and plant-associated and newly described type strains.</title>
        <authorList>
            <person name="Whitman W."/>
        </authorList>
    </citation>
    <scope>NUCLEOTIDE SEQUENCE [LARGE SCALE GENOMIC DNA]</scope>
    <source>
        <strain evidence="10 11">CECT 8840</strain>
    </source>
</reference>
<protein>
    <recommendedName>
        <fullName evidence="12">Glycosyltransferase RgtA/B/C/D-like domain-containing protein</fullName>
    </recommendedName>
</protein>
<keyword evidence="6 9" id="KW-1133">Transmembrane helix</keyword>
<evidence type="ECO:0000313" key="11">
    <source>
        <dbReference type="Proteomes" id="UP000552644"/>
    </source>
</evidence>
<feature type="compositionally biased region" description="Polar residues" evidence="8">
    <location>
        <begin position="542"/>
        <end position="569"/>
    </location>
</feature>
<evidence type="ECO:0000256" key="2">
    <source>
        <dbReference type="ARBA" id="ARBA00022475"/>
    </source>
</evidence>
<dbReference type="AlphaFoldDB" id="A0A7W7VQF3"/>
<dbReference type="PANTHER" id="PTHR33908">
    <property type="entry name" value="MANNOSYLTRANSFERASE YKCB-RELATED"/>
    <property type="match status" value="1"/>
</dbReference>
<feature type="transmembrane region" description="Helical" evidence="9">
    <location>
        <begin position="25"/>
        <end position="44"/>
    </location>
</feature>
<feature type="compositionally biased region" description="Basic and acidic residues" evidence="8">
    <location>
        <begin position="576"/>
        <end position="591"/>
    </location>
</feature>
<proteinExistence type="predicted"/>
<evidence type="ECO:0000256" key="1">
    <source>
        <dbReference type="ARBA" id="ARBA00004651"/>
    </source>
</evidence>
<comment type="caution">
    <text evidence="10">The sequence shown here is derived from an EMBL/GenBank/DDBJ whole genome shotgun (WGS) entry which is preliminary data.</text>
</comment>
<evidence type="ECO:0000256" key="3">
    <source>
        <dbReference type="ARBA" id="ARBA00022676"/>
    </source>
</evidence>
<dbReference type="EMBL" id="JACHJP010000006">
    <property type="protein sequence ID" value="MBB4918270.1"/>
    <property type="molecule type" value="Genomic_DNA"/>
</dbReference>
<keyword evidence="4" id="KW-0808">Transferase</keyword>
<evidence type="ECO:0000256" key="4">
    <source>
        <dbReference type="ARBA" id="ARBA00022679"/>
    </source>
</evidence>